<accession>A0A420VWT8</accession>
<dbReference type="EMBL" id="RBWS01000011">
    <property type="protein sequence ID" value="RKO70715.1"/>
    <property type="molecule type" value="Genomic_DNA"/>
</dbReference>
<dbReference type="AlphaFoldDB" id="A0A420VWT8"/>
<evidence type="ECO:0000313" key="1">
    <source>
        <dbReference type="EMBL" id="RKO70715.1"/>
    </source>
</evidence>
<dbReference type="Proteomes" id="UP000282423">
    <property type="component" value="Unassembled WGS sequence"/>
</dbReference>
<comment type="caution">
    <text evidence="1">The sequence shown here is derived from an EMBL/GenBank/DDBJ whole genome shotgun (WGS) entry which is preliminary data.</text>
</comment>
<evidence type="ECO:0000313" key="2">
    <source>
        <dbReference type="Proteomes" id="UP000282423"/>
    </source>
</evidence>
<gene>
    <name evidence="1" type="ORF">D7322_15710</name>
</gene>
<name>A0A420VWT8_9SPHI</name>
<organism evidence="1 2">
    <name type="scientific">Sphingobacterium puteale</name>
    <dbReference type="NCBI Taxonomy" id="2420510"/>
    <lineage>
        <taxon>Bacteria</taxon>
        <taxon>Pseudomonadati</taxon>
        <taxon>Bacteroidota</taxon>
        <taxon>Sphingobacteriia</taxon>
        <taxon>Sphingobacteriales</taxon>
        <taxon>Sphingobacteriaceae</taxon>
        <taxon>Sphingobacterium</taxon>
    </lineage>
</organism>
<reference evidence="1 2" key="1">
    <citation type="submission" date="2018-10" db="EMBL/GenBank/DDBJ databases">
        <title>Sphingobacterium sp. M05W1-28.</title>
        <authorList>
            <person name="Cai H."/>
        </authorList>
    </citation>
    <scope>NUCLEOTIDE SEQUENCE [LARGE SCALE GENOMIC DNA]</scope>
    <source>
        <strain evidence="1 2">M05W1-28</strain>
    </source>
</reference>
<protein>
    <submittedName>
        <fullName evidence="1">Uncharacterized protein</fullName>
    </submittedName>
</protein>
<sequence length="59" mass="6678">MLPADNLSIYLRPSVVDITMSTSLNYFFRCNRGGKIVLKGTAFGQDIAERVYDHRTVIL</sequence>
<proteinExistence type="predicted"/>
<keyword evidence="2" id="KW-1185">Reference proteome</keyword>